<keyword evidence="1" id="KW-0547">Nucleotide-binding</keyword>
<accession>A0A401PTX4</accession>
<gene>
    <name evidence="4" type="ORF">scyTo_0019153</name>
</gene>
<keyword evidence="2" id="KW-0067">ATP-binding</keyword>
<proteinExistence type="predicted"/>
<dbReference type="GO" id="GO:0097527">
    <property type="term" value="P:necroptotic signaling pathway"/>
    <property type="evidence" value="ECO:0007669"/>
    <property type="project" value="TreeGrafter"/>
</dbReference>
<feature type="domain" description="Protein kinase" evidence="3">
    <location>
        <begin position="1"/>
        <end position="186"/>
    </location>
</feature>
<dbReference type="Proteomes" id="UP000288216">
    <property type="component" value="Unassembled WGS sequence"/>
</dbReference>
<dbReference type="InterPro" id="IPR051681">
    <property type="entry name" value="Ser/Thr_Kinases-Pseudokinases"/>
</dbReference>
<comment type="caution">
    <text evidence="4">The sequence shown here is derived from an EMBL/GenBank/DDBJ whole genome shotgun (WGS) entry which is preliminary data.</text>
</comment>
<dbReference type="OMA" id="FEDYPWR"/>
<keyword evidence="5" id="KW-1185">Reference proteome</keyword>
<dbReference type="PANTHER" id="PTHR44329">
    <property type="entry name" value="SERINE/THREONINE-PROTEIN KINASE TNNI3K-RELATED"/>
    <property type="match status" value="1"/>
</dbReference>
<evidence type="ECO:0000256" key="2">
    <source>
        <dbReference type="ARBA" id="ARBA00022840"/>
    </source>
</evidence>
<dbReference type="GO" id="GO:0004672">
    <property type="term" value="F:protein kinase activity"/>
    <property type="evidence" value="ECO:0007669"/>
    <property type="project" value="InterPro"/>
</dbReference>
<dbReference type="InterPro" id="IPR001245">
    <property type="entry name" value="Ser-Thr/Tyr_kinase_cat_dom"/>
</dbReference>
<dbReference type="InterPro" id="IPR000719">
    <property type="entry name" value="Prot_kinase_dom"/>
</dbReference>
<evidence type="ECO:0000259" key="3">
    <source>
        <dbReference type="PROSITE" id="PS50011"/>
    </source>
</evidence>
<dbReference type="PANTHER" id="PTHR44329:SF298">
    <property type="entry name" value="MIXED LINEAGE KINASE DOMAIN-LIKE PROTEIN"/>
    <property type="match status" value="1"/>
</dbReference>
<dbReference type="AlphaFoldDB" id="A0A401PTX4"/>
<dbReference type="EMBL" id="BFAA01013976">
    <property type="protein sequence ID" value="GCB76523.1"/>
    <property type="molecule type" value="Genomic_DNA"/>
</dbReference>
<dbReference type="InterPro" id="IPR011009">
    <property type="entry name" value="Kinase-like_dom_sf"/>
</dbReference>
<protein>
    <recommendedName>
        <fullName evidence="3">Protein kinase domain-containing protein</fullName>
    </recommendedName>
</protein>
<evidence type="ECO:0000313" key="4">
    <source>
        <dbReference type="EMBL" id="GCB76523.1"/>
    </source>
</evidence>
<evidence type="ECO:0000256" key="1">
    <source>
        <dbReference type="ARBA" id="ARBA00022741"/>
    </source>
</evidence>
<organism evidence="4 5">
    <name type="scientific">Scyliorhinus torazame</name>
    <name type="common">Cloudy catshark</name>
    <name type="synonym">Catulus torazame</name>
    <dbReference type="NCBI Taxonomy" id="75743"/>
    <lineage>
        <taxon>Eukaryota</taxon>
        <taxon>Metazoa</taxon>
        <taxon>Chordata</taxon>
        <taxon>Craniata</taxon>
        <taxon>Vertebrata</taxon>
        <taxon>Chondrichthyes</taxon>
        <taxon>Elasmobranchii</taxon>
        <taxon>Galeomorphii</taxon>
        <taxon>Galeoidea</taxon>
        <taxon>Carcharhiniformes</taxon>
        <taxon>Scyliorhinidae</taxon>
        <taxon>Scyliorhinus</taxon>
    </lineage>
</organism>
<evidence type="ECO:0000313" key="5">
    <source>
        <dbReference type="Proteomes" id="UP000288216"/>
    </source>
</evidence>
<name>A0A401PTX4_SCYTO</name>
<reference evidence="4 5" key="1">
    <citation type="journal article" date="2018" name="Nat. Ecol. Evol.">
        <title>Shark genomes provide insights into elasmobranch evolution and the origin of vertebrates.</title>
        <authorList>
            <person name="Hara Y"/>
            <person name="Yamaguchi K"/>
            <person name="Onimaru K"/>
            <person name="Kadota M"/>
            <person name="Koyanagi M"/>
            <person name="Keeley SD"/>
            <person name="Tatsumi K"/>
            <person name="Tanaka K"/>
            <person name="Motone F"/>
            <person name="Kageyama Y"/>
            <person name="Nozu R"/>
            <person name="Adachi N"/>
            <person name="Nishimura O"/>
            <person name="Nakagawa R"/>
            <person name="Tanegashima C"/>
            <person name="Kiyatake I"/>
            <person name="Matsumoto R"/>
            <person name="Murakumo K"/>
            <person name="Nishida K"/>
            <person name="Terakita A"/>
            <person name="Kuratani S"/>
            <person name="Sato K"/>
            <person name="Hyodo S Kuraku.S."/>
        </authorList>
    </citation>
    <scope>NUCLEOTIDE SEQUENCE [LARGE SCALE GENOMIC DNA]</scope>
</reference>
<dbReference type="SUPFAM" id="SSF56112">
    <property type="entry name" value="Protein kinase-like (PK-like)"/>
    <property type="match status" value="1"/>
</dbReference>
<dbReference type="GO" id="GO:0005524">
    <property type="term" value="F:ATP binding"/>
    <property type="evidence" value="ECO:0007669"/>
    <property type="project" value="UniProtKB-KW"/>
</dbReference>
<dbReference type="STRING" id="75743.A0A401PTX4"/>
<dbReference type="OrthoDB" id="4062651at2759"/>
<dbReference type="Gene3D" id="1.10.510.10">
    <property type="entry name" value="Transferase(Phosphotransferase) domain 1"/>
    <property type="match status" value="1"/>
</dbReference>
<sequence length="196" mass="22489">MEYLELGSLRTVLQGKRQLSWQTCVRMALDAASGLYRMHQSIEKFKLHCSIDSTRFLVDQGLRVKLGDLELAKTETSIRRTSATSQGSKKMPFISPQQLGNINYPYDKPCEVYSFGIVLWEIASRILPFRGFTDEEIHRKVCEKMQEPLPSDCPNDLRELIDECRAYDPFERPKAGAIVDRLKNILNRISTVTNES</sequence>
<dbReference type="Pfam" id="PF07714">
    <property type="entry name" value="PK_Tyr_Ser-Thr"/>
    <property type="match status" value="1"/>
</dbReference>
<dbReference type="PROSITE" id="PS50011">
    <property type="entry name" value="PROTEIN_KINASE_DOM"/>
    <property type="match status" value="1"/>
</dbReference>